<dbReference type="Proteomes" id="UP000005933">
    <property type="component" value="Unassembled WGS sequence"/>
</dbReference>
<dbReference type="EMBL" id="AAKL01000068">
    <property type="protein sequence ID" value="EAP71046.1"/>
    <property type="molecule type" value="Genomic_DNA"/>
</dbReference>
<feature type="region of interest" description="Disordered" evidence="1">
    <location>
        <begin position="1"/>
        <end position="25"/>
    </location>
</feature>
<gene>
    <name evidence="2" type="ORF">RRSL_00846</name>
</gene>
<reference evidence="2 3" key="1">
    <citation type="journal article" date="2006" name="Mol. Plant Microbe Interact.">
        <title>Identification of open reading frames unique to a select agent: Ralstonia solanacearum race 3 biovar 2.</title>
        <authorList>
            <person name="Gabriel D.W."/>
            <person name="Allen C."/>
            <person name="Schell M."/>
            <person name="Denny T.P."/>
            <person name="Greenberg J.T."/>
            <person name="Duan Y.P."/>
            <person name="Flores-Cruz Z."/>
            <person name="Huang Q."/>
            <person name="Clifford J.M."/>
            <person name="Presting G."/>
            <person name="Gonzalez E.T."/>
            <person name="Reddy J."/>
            <person name="Elphinstone J."/>
            <person name="Swanson J."/>
            <person name="Yao J."/>
            <person name="Mulholland V."/>
            <person name="Liu L."/>
            <person name="Farmerie W."/>
            <person name="Patnaikuni M."/>
            <person name="Balogh B."/>
            <person name="Norman D."/>
            <person name="Alvarez A."/>
            <person name="Castillo J.A."/>
            <person name="Jones J."/>
            <person name="Saddler G."/>
            <person name="Walunas T."/>
            <person name="Zhukov A."/>
            <person name="Mikhailova N."/>
        </authorList>
    </citation>
    <scope>NUCLEOTIDE SEQUENCE [LARGE SCALE GENOMIC DNA]</scope>
    <source>
        <strain evidence="2 3">UW551</strain>
    </source>
</reference>
<evidence type="ECO:0000313" key="3">
    <source>
        <dbReference type="Proteomes" id="UP000005933"/>
    </source>
</evidence>
<name>A0AB33V826_RALSU</name>
<proteinExistence type="predicted"/>
<dbReference type="Pfam" id="PF09694">
    <property type="entry name" value="Gcw_chp"/>
    <property type="match status" value="1"/>
</dbReference>
<sequence>MRWPSKWKAPRWPRSATNGAFRSPRSGRFPIARTMRRAWIFPHSSRRWTRATAWPFCADGCPGPIRLEVPRRSSSSAGFAGGTVAPFLHPPVFTPCLHPSPQPLPRFYRPFPNVAVHASPHDGSLRACRVRPRFAASAPGRAAPTTTRERSMQAKQFPSRATVIGGVVFCAAVLNGAVAHAQSTDTVPAPAAAPANALTANVTLASQYRYRGLMQTNNKPAIQGGFDYAIPGGLLPEGFYVGNWNSSISWLSDANTSVSAPIEMDFYGGYKTEIVKGVPIDVGVLQYYYPGSYPEGFTRPHTTEGYAQIGYGPVTFKYSHAFSNLFGFADSHHSRYFDLSGNFDTGFWGLTLNLHVGYQDVKHQNPRASYADWKIGVTKDFGSGWTASLAYIDTNASRLAYTNSHGNYMGKATALLSVTKTF</sequence>
<dbReference type="InterPro" id="IPR010239">
    <property type="entry name" value="CHP02001"/>
</dbReference>
<evidence type="ECO:0000313" key="2">
    <source>
        <dbReference type="EMBL" id="EAP71046.1"/>
    </source>
</evidence>
<dbReference type="AlphaFoldDB" id="A0AB33V826"/>
<dbReference type="NCBIfam" id="TIGR02001">
    <property type="entry name" value="gcw_chp"/>
    <property type="match status" value="1"/>
</dbReference>
<organism evidence="2 3">
    <name type="scientific">Ralstonia solanacearum (strain UW551)</name>
    <dbReference type="NCBI Taxonomy" id="342110"/>
    <lineage>
        <taxon>Bacteria</taxon>
        <taxon>Pseudomonadati</taxon>
        <taxon>Pseudomonadota</taxon>
        <taxon>Betaproteobacteria</taxon>
        <taxon>Burkholderiales</taxon>
        <taxon>Burkholderiaceae</taxon>
        <taxon>Ralstonia</taxon>
        <taxon>Ralstonia solanacearum species complex</taxon>
    </lineage>
</organism>
<comment type="caution">
    <text evidence="2">The sequence shown here is derived from an EMBL/GenBank/DDBJ whole genome shotgun (WGS) entry which is preliminary data.</text>
</comment>
<accession>A0AB33V826</accession>
<evidence type="ECO:0000256" key="1">
    <source>
        <dbReference type="SAM" id="MobiDB-lite"/>
    </source>
</evidence>
<protein>
    <submittedName>
        <fullName evidence="2">Uncharacterized protein</fullName>
    </submittedName>
</protein>